<dbReference type="VEuPathDB" id="AmoebaDB:NfTy_004450"/>
<evidence type="ECO:0000313" key="3">
    <source>
        <dbReference type="Proteomes" id="UP000444721"/>
    </source>
</evidence>
<gene>
    <name evidence="2" type="ORF">FDP41_007981</name>
</gene>
<evidence type="ECO:0000256" key="1">
    <source>
        <dbReference type="SAM" id="MobiDB-lite"/>
    </source>
</evidence>
<feature type="region of interest" description="Disordered" evidence="1">
    <location>
        <begin position="1"/>
        <end position="23"/>
    </location>
</feature>
<dbReference type="GeneID" id="68115199"/>
<feature type="compositionally biased region" description="Basic and acidic residues" evidence="1">
    <location>
        <begin position="90"/>
        <end position="108"/>
    </location>
</feature>
<keyword evidence="3" id="KW-1185">Reference proteome</keyword>
<dbReference type="RefSeq" id="XP_044568779.1">
    <property type="nucleotide sequence ID" value="XM_044711785.1"/>
</dbReference>
<reference evidence="2 3" key="1">
    <citation type="journal article" date="2019" name="Sci. Rep.">
        <title>Nanopore sequencing improves the draft genome of the human pathogenic amoeba Naegleria fowleri.</title>
        <authorList>
            <person name="Liechti N."/>
            <person name="Schurch N."/>
            <person name="Bruggmann R."/>
            <person name="Wittwer M."/>
        </authorList>
    </citation>
    <scope>NUCLEOTIDE SEQUENCE [LARGE SCALE GENOMIC DNA]</scope>
    <source>
        <strain evidence="2 3">ATCC 30894</strain>
    </source>
</reference>
<name>A0A6A5C8H8_NAEFO</name>
<protein>
    <submittedName>
        <fullName evidence="2">Uncharacterized protein</fullName>
    </submittedName>
</protein>
<accession>A0A6A5C8H8</accession>
<dbReference type="EMBL" id="VFQX01000004">
    <property type="protein sequence ID" value="KAF0984066.1"/>
    <property type="molecule type" value="Genomic_DNA"/>
</dbReference>
<sequence length="284" mass="32831">MHQSSFSMVIRDHFGRPMKPSHPLYSKKTIHRFHGCRTVCRSAPQKRSTSERNAQHTNAYTHQLLISCQSTGQVPLTSPLRSISSSLSRSSEHADRSGHEDPMKKVNDQERNELVVEGRSTAQVSQETQTAQPVVNGQEVEVILDDDDDDVIFIKQVVQERMERTFIEPFKLPFKVSIKFRMNYPNHCRLLFHPELNVTTLTSLDVLKKTIIHECAFKNVDCFELKYMRDNELSCLTNDHLVRSMVNWIKLQFQKKKDFEPEIEMNVIVPSLPVLNTNQTSTHK</sequence>
<evidence type="ECO:0000313" key="2">
    <source>
        <dbReference type="EMBL" id="KAF0984066.1"/>
    </source>
</evidence>
<dbReference type="VEuPathDB" id="AmoebaDB:FDP41_007981"/>
<dbReference type="AlphaFoldDB" id="A0A6A5C8H8"/>
<proteinExistence type="predicted"/>
<feature type="region of interest" description="Disordered" evidence="1">
    <location>
        <begin position="77"/>
        <end position="108"/>
    </location>
</feature>
<dbReference type="VEuPathDB" id="AmoebaDB:NF0037120"/>
<organism evidence="2 3">
    <name type="scientific">Naegleria fowleri</name>
    <name type="common">Brain eating amoeba</name>
    <dbReference type="NCBI Taxonomy" id="5763"/>
    <lineage>
        <taxon>Eukaryota</taxon>
        <taxon>Discoba</taxon>
        <taxon>Heterolobosea</taxon>
        <taxon>Tetramitia</taxon>
        <taxon>Eutetramitia</taxon>
        <taxon>Vahlkampfiidae</taxon>
        <taxon>Naegleria</taxon>
    </lineage>
</organism>
<feature type="compositionally biased region" description="Low complexity" evidence="1">
    <location>
        <begin position="77"/>
        <end position="89"/>
    </location>
</feature>
<dbReference type="Proteomes" id="UP000444721">
    <property type="component" value="Unassembled WGS sequence"/>
</dbReference>
<comment type="caution">
    <text evidence="2">The sequence shown here is derived from an EMBL/GenBank/DDBJ whole genome shotgun (WGS) entry which is preliminary data.</text>
</comment>